<organism evidence="1 2">
    <name type="scientific">Coniochaeta ligniaria NRRL 30616</name>
    <dbReference type="NCBI Taxonomy" id="1408157"/>
    <lineage>
        <taxon>Eukaryota</taxon>
        <taxon>Fungi</taxon>
        <taxon>Dikarya</taxon>
        <taxon>Ascomycota</taxon>
        <taxon>Pezizomycotina</taxon>
        <taxon>Sordariomycetes</taxon>
        <taxon>Sordariomycetidae</taxon>
        <taxon>Coniochaetales</taxon>
        <taxon>Coniochaetaceae</taxon>
        <taxon>Coniochaeta</taxon>
    </lineage>
</organism>
<reference evidence="1 2" key="1">
    <citation type="submission" date="2016-10" db="EMBL/GenBank/DDBJ databases">
        <title>Draft genome sequence of Coniochaeta ligniaria NRRL30616, a lignocellulolytic fungus for bioabatement of inhibitors in plant biomass hydrolysates.</title>
        <authorList>
            <consortium name="DOE Joint Genome Institute"/>
            <person name="Jimenez D.J."/>
            <person name="Hector R.E."/>
            <person name="Riley R."/>
            <person name="Sun H."/>
            <person name="Grigoriev I.V."/>
            <person name="Van Elsas J.D."/>
            <person name="Nichols N.N."/>
        </authorList>
    </citation>
    <scope>NUCLEOTIDE SEQUENCE [LARGE SCALE GENOMIC DNA]</scope>
    <source>
        <strain evidence="1 2">NRRL 30616</strain>
    </source>
</reference>
<accession>A0A1J7IXQ2</accession>
<name>A0A1J7IXQ2_9PEZI</name>
<evidence type="ECO:0000313" key="2">
    <source>
        <dbReference type="Proteomes" id="UP000182658"/>
    </source>
</evidence>
<protein>
    <submittedName>
        <fullName evidence="1">Uncharacterized protein</fullName>
    </submittedName>
</protein>
<dbReference type="AlphaFoldDB" id="A0A1J7IXQ2"/>
<keyword evidence="2" id="KW-1185">Reference proteome</keyword>
<gene>
    <name evidence="1" type="ORF">CONLIGDRAFT_629649</name>
</gene>
<dbReference type="InParanoid" id="A0A1J7IXQ2"/>
<dbReference type="STRING" id="1408157.A0A1J7IXQ2"/>
<sequence>MLSRSVTRAAIGRGPVGARKHLSLRLNGFRAYATGKNAPLAEKLSINGDRLW</sequence>
<dbReference type="EMBL" id="KV875095">
    <property type="protein sequence ID" value="OIW31963.1"/>
    <property type="molecule type" value="Genomic_DNA"/>
</dbReference>
<evidence type="ECO:0000313" key="1">
    <source>
        <dbReference type="EMBL" id="OIW31963.1"/>
    </source>
</evidence>
<dbReference type="Proteomes" id="UP000182658">
    <property type="component" value="Unassembled WGS sequence"/>
</dbReference>
<proteinExistence type="predicted"/>